<keyword evidence="2" id="KW-0732">Signal</keyword>
<evidence type="ECO:0000313" key="4">
    <source>
        <dbReference type="Proteomes" id="UP000190648"/>
    </source>
</evidence>
<organism evidence="3 4">
    <name type="scientific">Patagioenas fasciata monilis</name>
    <dbReference type="NCBI Taxonomy" id="372326"/>
    <lineage>
        <taxon>Eukaryota</taxon>
        <taxon>Metazoa</taxon>
        <taxon>Chordata</taxon>
        <taxon>Craniata</taxon>
        <taxon>Vertebrata</taxon>
        <taxon>Euteleostomi</taxon>
        <taxon>Archelosauria</taxon>
        <taxon>Archosauria</taxon>
        <taxon>Dinosauria</taxon>
        <taxon>Saurischia</taxon>
        <taxon>Theropoda</taxon>
        <taxon>Coelurosauria</taxon>
        <taxon>Aves</taxon>
        <taxon>Neognathae</taxon>
        <taxon>Neoaves</taxon>
        <taxon>Columbimorphae</taxon>
        <taxon>Columbiformes</taxon>
        <taxon>Columbidae</taxon>
        <taxon>Patagioenas</taxon>
    </lineage>
</organism>
<comment type="caution">
    <text evidence="3">The sequence shown here is derived from an EMBL/GenBank/DDBJ whole genome shotgun (WGS) entry which is preliminary data.</text>
</comment>
<dbReference type="Proteomes" id="UP000190648">
    <property type="component" value="Unassembled WGS sequence"/>
</dbReference>
<feature type="compositionally biased region" description="Polar residues" evidence="1">
    <location>
        <begin position="60"/>
        <end position="71"/>
    </location>
</feature>
<feature type="signal peptide" evidence="2">
    <location>
        <begin position="1"/>
        <end position="19"/>
    </location>
</feature>
<sequence length="71" mass="7507">MISLMANLFLMDAAPVTIGASYRDSQGVPPNFSAGGREKKNNPGSEEVADKGTEVLPCCSTPNSHNPLPYL</sequence>
<proteinExistence type="predicted"/>
<gene>
    <name evidence="3" type="ORF">AV530_012947</name>
</gene>
<protein>
    <submittedName>
        <fullName evidence="3">Uncharacterized protein</fullName>
    </submittedName>
</protein>
<feature type="region of interest" description="Disordered" evidence="1">
    <location>
        <begin position="22"/>
        <end position="71"/>
    </location>
</feature>
<feature type="chain" id="PRO_5013296763" evidence="2">
    <location>
        <begin position="20"/>
        <end position="71"/>
    </location>
</feature>
<reference evidence="3 4" key="1">
    <citation type="submission" date="2016-02" db="EMBL/GenBank/DDBJ databases">
        <title>Band-tailed pigeon sequencing and assembly.</title>
        <authorList>
            <person name="Soares A.E."/>
            <person name="Novak B.J."/>
            <person name="Rice E.S."/>
            <person name="O'Connell B."/>
            <person name="Chang D."/>
            <person name="Weber S."/>
            <person name="Shapiro B."/>
        </authorList>
    </citation>
    <scope>NUCLEOTIDE SEQUENCE [LARGE SCALE GENOMIC DNA]</scope>
    <source>
        <strain evidence="3">BTP2013</strain>
        <tissue evidence="3">Blood</tissue>
    </source>
</reference>
<accession>A0A1V4J9D7</accession>
<evidence type="ECO:0000256" key="1">
    <source>
        <dbReference type="SAM" id="MobiDB-lite"/>
    </source>
</evidence>
<evidence type="ECO:0000256" key="2">
    <source>
        <dbReference type="SAM" id="SignalP"/>
    </source>
</evidence>
<evidence type="ECO:0000313" key="3">
    <source>
        <dbReference type="EMBL" id="OPJ68883.1"/>
    </source>
</evidence>
<dbReference type="AlphaFoldDB" id="A0A1V4J9D7"/>
<name>A0A1V4J9D7_PATFA</name>
<dbReference type="EMBL" id="LSYS01008398">
    <property type="protein sequence ID" value="OPJ68883.1"/>
    <property type="molecule type" value="Genomic_DNA"/>
</dbReference>
<keyword evidence="4" id="KW-1185">Reference proteome</keyword>